<accession>A0AAN8C128</accession>
<reference evidence="2 3" key="1">
    <citation type="journal article" date="2023" name="Mol. Biol. Evol.">
        <title>Genomics of Secondarily Temperate Adaptation in the Only Non-Antarctic Icefish.</title>
        <authorList>
            <person name="Rivera-Colon A.G."/>
            <person name="Rayamajhi N."/>
            <person name="Minhas B.F."/>
            <person name="Madrigal G."/>
            <person name="Bilyk K.T."/>
            <person name="Yoon V."/>
            <person name="Hune M."/>
            <person name="Gregory S."/>
            <person name="Cheng C.H.C."/>
            <person name="Catchen J.M."/>
        </authorList>
    </citation>
    <scope>NUCLEOTIDE SEQUENCE [LARGE SCALE GENOMIC DNA]</scope>
    <source>
        <tissue evidence="2">White muscle</tissue>
    </source>
</reference>
<evidence type="ECO:0000313" key="2">
    <source>
        <dbReference type="EMBL" id="KAK5893188.1"/>
    </source>
</evidence>
<dbReference type="EMBL" id="JAURVH010001535">
    <property type="protein sequence ID" value="KAK5893188.1"/>
    <property type="molecule type" value="Genomic_DNA"/>
</dbReference>
<feature type="region of interest" description="Disordered" evidence="1">
    <location>
        <begin position="71"/>
        <end position="94"/>
    </location>
</feature>
<protein>
    <submittedName>
        <fullName evidence="2">Uncharacterized protein</fullName>
    </submittedName>
</protein>
<organism evidence="2 3">
    <name type="scientific">Champsocephalus gunnari</name>
    <name type="common">Mackerel icefish</name>
    <dbReference type="NCBI Taxonomy" id="52237"/>
    <lineage>
        <taxon>Eukaryota</taxon>
        <taxon>Metazoa</taxon>
        <taxon>Chordata</taxon>
        <taxon>Craniata</taxon>
        <taxon>Vertebrata</taxon>
        <taxon>Euteleostomi</taxon>
        <taxon>Actinopterygii</taxon>
        <taxon>Neopterygii</taxon>
        <taxon>Teleostei</taxon>
        <taxon>Neoteleostei</taxon>
        <taxon>Acanthomorphata</taxon>
        <taxon>Eupercaria</taxon>
        <taxon>Perciformes</taxon>
        <taxon>Notothenioidei</taxon>
        <taxon>Channichthyidae</taxon>
        <taxon>Champsocephalus</taxon>
    </lineage>
</organism>
<evidence type="ECO:0000313" key="3">
    <source>
        <dbReference type="Proteomes" id="UP001331515"/>
    </source>
</evidence>
<keyword evidence="3" id="KW-1185">Reference proteome</keyword>
<proteinExistence type="predicted"/>
<comment type="caution">
    <text evidence="2">The sequence shown here is derived from an EMBL/GenBank/DDBJ whole genome shotgun (WGS) entry which is preliminary data.</text>
</comment>
<feature type="compositionally biased region" description="Basic and acidic residues" evidence="1">
    <location>
        <begin position="72"/>
        <end position="94"/>
    </location>
</feature>
<dbReference type="Proteomes" id="UP001331515">
    <property type="component" value="Unassembled WGS sequence"/>
</dbReference>
<evidence type="ECO:0000256" key="1">
    <source>
        <dbReference type="SAM" id="MobiDB-lite"/>
    </source>
</evidence>
<dbReference type="AlphaFoldDB" id="A0AAN8C128"/>
<name>A0AAN8C128_CHAGU</name>
<gene>
    <name evidence="2" type="ORF">CgunFtcFv8_006083</name>
</gene>
<sequence length="94" mass="10354">MTSSLRGLYHAIVCGSFQRFDIKYKATAATTSAPDIEVRLIPFHFKHSESHPENLTGKSEGRVGVRKVALKGRRDDGGGHSRNHTSDLHIVKLG</sequence>